<accession>A0A1I1MG07</accession>
<organism evidence="4 5">
    <name type="scientific">Pseudooceanicola nitratireducens</name>
    <dbReference type="NCBI Taxonomy" id="517719"/>
    <lineage>
        <taxon>Bacteria</taxon>
        <taxon>Pseudomonadati</taxon>
        <taxon>Pseudomonadota</taxon>
        <taxon>Alphaproteobacteria</taxon>
        <taxon>Rhodobacterales</taxon>
        <taxon>Paracoccaceae</taxon>
        <taxon>Pseudooceanicola</taxon>
    </lineage>
</organism>
<evidence type="ECO:0000256" key="1">
    <source>
        <dbReference type="SAM" id="MobiDB-lite"/>
    </source>
</evidence>
<dbReference type="OrthoDB" id="7161641at2"/>
<name>A0A1I1MG07_9RHOB</name>
<dbReference type="InterPro" id="IPR025263">
    <property type="entry name" value="YhdP_central"/>
</dbReference>
<keyword evidence="2" id="KW-0812">Transmembrane</keyword>
<evidence type="ECO:0000256" key="2">
    <source>
        <dbReference type="SAM" id="Phobius"/>
    </source>
</evidence>
<keyword evidence="2" id="KW-1133">Transmembrane helix</keyword>
<dbReference type="AlphaFoldDB" id="A0A1I1MG07"/>
<feature type="domain" description="YhdP central" evidence="3">
    <location>
        <begin position="416"/>
        <end position="816"/>
    </location>
</feature>
<dbReference type="Proteomes" id="UP000231644">
    <property type="component" value="Unassembled WGS sequence"/>
</dbReference>
<feature type="transmembrane region" description="Helical" evidence="2">
    <location>
        <begin position="55"/>
        <end position="76"/>
    </location>
</feature>
<dbReference type="Pfam" id="PF13116">
    <property type="entry name" value="YhdP"/>
    <property type="match status" value="1"/>
</dbReference>
<sequence length="1128" mass="118266">MRETPQSPKDTAAPEAGDAGVASGQSRAGQPGVGQTGKAGKGFGRTLPGRVLRGFALGVLSFVLLVVIAGAALLWYARGTDFAAPPWVKARIDARLAQELPDLAIAFDDLTLSVSDSYQPSLHLTDMRIRTAAGGDQIVLSDVTGSFDKAALLEGQVRPRVISVTGARIHVSRDANGRVGVAFGADQNAPPALAGGLDAAQTMGAISTLLDRPAFAKLRRIEGANLIVQYEDRQAGRSWIVDGGVLGLSRDGEALKLNGNFALLGGHAFATTIELAVNARMHSPAATLSLAVQDAPARDIATQSPGLAWLGVLDAPISGALRVSMDDQGVIGPLNGTLQIGQGALAPDQTADPIPFDSARTYFTYDPARLRLTFSEIAVKSAWIEAVAEGRIDLTEVSGALPDAMIGQLRITELMVNPAGIYPAPLFLERAEADMRVTFDPFRLDLGRLDLRDRGQTLTLAGWVAAQPEGWDLSLTGRVPELTADDLLELWPPGALEKTRGWVAKNVLDGRVSDVQLGIRSQPEARPDLMLGFDFHDLITTFAPGFPPIDSASGHGELRGDRLVITADSGRIYAAEGEGLEIGGTSFIYENTRIKRGPAEVRVKARGEITEVLSLIDSDPLKILTKAGRSPDLAQGQADVTAKLNFNLVKPLPADQIRVTYQAELREVTSDVILPERRFSADHLHVEGTARQIAVTGEADLGGIPVGGTWSSEFGPDAPGGSRVDGWVEVSEAVAAQLNLGLEPGTLGGTGRADIALNLPKGGVPSFDLRSDLSGISLSLAALNWSLGAKQTGELTVTGTLGKPARIEALSVSAPGLSASGAISLREGGGLDAARFDRVRIGGWLDAPVTLTGRGKGTSPAVAITGGTLDLRNASLGGGKAGKGGPLAISLDRLTISDTLALRNMRGDFTTQGGMQGQFTGALNGSARIDGTIVPRNGQSAVRIRSDNAGAVLSAAGLMKKGRDGTLDLTLNPTGAKGTYDGVLAVRNIWLQDAPSMASLLSAVSVVGLLEQMSGNGIQFTHVDADFRLTPTQVILRKSSATGASMGIAMDGYYDLGRKVLDMQGVLSPVYAINGIGQFLTRKGEGLIGFNYRLTGPAAQPKVAVNPLSIFTPGMFREIFRRPPPKTN</sequence>
<keyword evidence="5" id="KW-1185">Reference proteome</keyword>
<dbReference type="STRING" id="517719.SAMN05421762_2318"/>
<keyword evidence="2" id="KW-0472">Membrane</keyword>
<feature type="region of interest" description="Disordered" evidence="1">
    <location>
        <begin position="1"/>
        <end position="41"/>
    </location>
</feature>
<evidence type="ECO:0000313" key="5">
    <source>
        <dbReference type="Proteomes" id="UP000231644"/>
    </source>
</evidence>
<gene>
    <name evidence="4" type="ORF">SAMN05421762_2318</name>
</gene>
<evidence type="ECO:0000259" key="3">
    <source>
        <dbReference type="Pfam" id="PF13116"/>
    </source>
</evidence>
<proteinExistence type="predicted"/>
<evidence type="ECO:0000313" key="4">
    <source>
        <dbReference type="EMBL" id="SFC82018.1"/>
    </source>
</evidence>
<reference evidence="4 5" key="1">
    <citation type="submission" date="2016-10" db="EMBL/GenBank/DDBJ databases">
        <authorList>
            <person name="de Groot N.N."/>
        </authorList>
    </citation>
    <scope>NUCLEOTIDE SEQUENCE [LARGE SCALE GENOMIC DNA]</scope>
    <source>
        <strain evidence="4 5">DSM 29619</strain>
    </source>
</reference>
<feature type="compositionally biased region" description="Gly residues" evidence="1">
    <location>
        <begin position="31"/>
        <end position="41"/>
    </location>
</feature>
<dbReference type="RefSeq" id="WP_139199431.1">
    <property type="nucleotide sequence ID" value="NZ_FNZG01000001.1"/>
</dbReference>
<protein>
    <recommendedName>
        <fullName evidence="3">YhdP central domain-containing protein</fullName>
    </recommendedName>
</protein>
<dbReference type="EMBL" id="FOLX01000001">
    <property type="protein sequence ID" value="SFC82018.1"/>
    <property type="molecule type" value="Genomic_DNA"/>
</dbReference>